<keyword evidence="2" id="KW-1003">Cell membrane</keyword>
<dbReference type="Gene3D" id="1.20.1070.10">
    <property type="entry name" value="Rhodopsin 7-helix transmembrane proteins"/>
    <property type="match status" value="1"/>
</dbReference>
<feature type="transmembrane region" description="Helical" evidence="14">
    <location>
        <begin position="22"/>
        <end position="47"/>
    </location>
</feature>
<dbReference type="Pfam" id="PF00001">
    <property type="entry name" value="7tm_1"/>
    <property type="match status" value="1"/>
</dbReference>
<evidence type="ECO:0000256" key="3">
    <source>
        <dbReference type="ARBA" id="ARBA00022692"/>
    </source>
</evidence>
<dbReference type="GeneID" id="116947897"/>
<evidence type="ECO:0000256" key="8">
    <source>
        <dbReference type="ARBA" id="ARBA00023170"/>
    </source>
</evidence>
<dbReference type="Proteomes" id="UP001318040">
    <property type="component" value="Chromosome 31"/>
</dbReference>
<keyword evidence="9" id="KW-0325">Glycoprotein</keyword>
<dbReference type="PRINTS" id="PR00237">
    <property type="entry name" value="GPCRRHODOPSN"/>
</dbReference>
<keyword evidence="10 12" id="KW-0807">Transducer</keyword>
<keyword evidence="4 14" id="KW-1133">Transmembrane helix</keyword>
<evidence type="ECO:0000256" key="1">
    <source>
        <dbReference type="ARBA" id="ARBA00004651"/>
    </source>
</evidence>
<dbReference type="GO" id="GO:0007200">
    <property type="term" value="P:phospholipase C-activating G protein-coupled receptor signaling pathway"/>
    <property type="evidence" value="ECO:0007669"/>
    <property type="project" value="TreeGrafter"/>
</dbReference>
<dbReference type="SUPFAM" id="SSF81321">
    <property type="entry name" value="Family A G protein-coupled receptor-like"/>
    <property type="match status" value="1"/>
</dbReference>
<keyword evidence="7 11" id="KW-1015">Disulfide bond</keyword>
<dbReference type="AlphaFoldDB" id="A0AAJ7X3E6"/>
<comment type="subcellular location">
    <subcellularLocation>
        <location evidence="1">Cell membrane</location>
        <topology evidence="1">Multi-pass membrane protein</topology>
    </subcellularLocation>
</comment>
<evidence type="ECO:0000256" key="11">
    <source>
        <dbReference type="PIRSR" id="PIRSR603912-52"/>
    </source>
</evidence>
<dbReference type="InterPro" id="IPR000276">
    <property type="entry name" value="GPCR_Rhodpsn"/>
</dbReference>
<accession>A0AAJ7X3E6</accession>
<evidence type="ECO:0000259" key="15">
    <source>
        <dbReference type="PROSITE" id="PS50262"/>
    </source>
</evidence>
<keyword evidence="6 14" id="KW-0472">Membrane</keyword>
<feature type="domain" description="G-protein coupled receptors family 1 profile" evidence="15">
    <location>
        <begin position="38"/>
        <end position="296"/>
    </location>
</feature>
<evidence type="ECO:0000256" key="4">
    <source>
        <dbReference type="ARBA" id="ARBA00022989"/>
    </source>
</evidence>
<keyword evidence="8 12" id="KW-0675">Receptor</keyword>
<dbReference type="PANTHER" id="PTHR24232">
    <property type="entry name" value="G-PROTEIN COUPLED RECEPTOR"/>
    <property type="match status" value="1"/>
</dbReference>
<keyword evidence="5 12" id="KW-0297">G-protein coupled receptor</keyword>
<evidence type="ECO:0000256" key="6">
    <source>
        <dbReference type="ARBA" id="ARBA00023136"/>
    </source>
</evidence>
<feature type="transmembrane region" description="Helical" evidence="14">
    <location>
        <begin position="238"/>
        <end position="265"/>
    </location>
</feature>
<evidence type="ECO:0000313" key="16">
    <source>
        <dbReference type="Proteomes" id="UP001318040"/>
    </source>
</evidence>
<evidence type="ECO:0000256" key="5">
    <source>
        <dbReference type="ARBA" id="ARBA00023040"/>
    </source>
</evidence>
<evidence type="ECO:0000256" key="2">
    <source>
        <dbReference type="ARBA" id="ARBA00022475"/>
    </source>
</evidence>
<dbReference type="GO" id="GO:0007596">
    <property type="term" value="P:blood coagulation"/>
    <property type="evidence" value="ECO:0007669"/>
    <property type="project" value="InterPro"/>
</dbReference>
<dbReference type="PROSITE" id="PS50262">
    <property type="entry name" value="G_PROTEIN_RECEP_F1_2"/>
    <property type="match status" value="1"/>
</dbReference>
<comment type="similarity">
    <text evidence="12">Belongs to the G-protein coupled receptor 1 family.</text>
</comment>
<dbReference type="RefSeq" id="XP_032820069.1">
    <property type="nucleotide sequence ID" value="XM_032964178.1"/>
</dbReference>
<reference evidence="17" key="1">
    <citation type="submission" date="2025-08" db="UniProtKB">
        <authorList>
            <consortium name="RefSeq"/>
        </authorList>
    </citation>
    <scope>IDENTIFICATION</scope>
    <source>
        <tissue evidence="17">Sperm</tissue>
    </source>
</reference>
<feature type="disulfide bond" evidence="11">
    <location>
        <begin position="94"/>
        <end position="173"/>
    </location>
</feature>
<protein>
    <submittedName>
        <fullName evidence="17">Proteinase-activated receptor 2-like</fullName>
    </submittedName>
</protein>
<sequence>MANVTTLSEETRQMLTGSLTTVVLPCIYLLVLAVGLPAHATALWVFLFKTRTRTASNVYMANLAAVNLLYVLFLPLQIAYHFRGNDWPFGRPLCHVFTQLLYTNTHCSTFFLTCVSVDRYLAIVRPLHARHMHGVRRAALVTAGIWVLTLVMLSPVQSINLLHHVQELNITTCYDVFPKEEGVVTFFLVYCVVFVAVNFFVPVCITVFCYASIIRALTKAKLGSCSDGRNNEDIRKGIQLSVVVLVTFVLCFAPNNCVLLAHALLHWTKKNSDLYGIYKLMLAFSSLNTCFDPIVFYFVSSEFQARVLSALACWWRPSMSSRPELLRGSSGTGRDDSELLQDAPGKGDQTGTSTTVSSPI</sequence>
<keyword evidence="3 12" id="KW-0812">Transmembrane</keyword>
<dbReference type="GO" id="GO:0005886">
    <property type="term" value="C:plasma membrane"/>
    <property type="evidence" value="ECO:0007669"/>
    <property type="project" value="UniProtKB-SubCell"/>
</dbReference>
<feature type="transmembrane region" description="Helical" evidence="14">
    <location>
        <begin position="277"/>
        <end position="299"/>
    </location>
</feature>
<dbReference type="InterPro" id="IPR003912">
    <property type="entry name" value="Protea_act_rcpt"/>
</dbReference>
<dbReference type="KEGG" id="pmrn:116947897"/>
<evidence type="ECO:0000256" key="9">
    <source>
        <dbReference type="ARBA" id="ARBA00023180"/>
    </source>
</evidence>
<organism evidence="16 17">
    <name type="scientific">Petromyzon marinus</name>
    <name type="common">Sea lamprey</name>
    <dbReference type="NCBI Taxonomy" id="7757"/>
    <lineage>
        <taxon>Eukaryota</taxon>
        <taxon>Metazoa</taxon>
        <taxon>Chordata</taxon>
        <taxon>Craniata</taxon>
        <taxon>Vertebrata</taxon>
        <taxon>Cyclostomata</taxon>
        <taxon>Hyperoartia</taxon>
        <taxon>Petromyzontiformes</taxon>
        <taxon>Petromyzontidae</taxon>
        <taxon>Petromyzon</taxon>
    </lineage>
</organism>
<evidence type="ECO:0000256" key="10">
    <source>
        <dbReference type="ARBA" id="ARBA00023224"/>
    </source>
</evidence>
<name>A0AAJ7X3E6_PETMA</name>
<feature type="compositionally biased region" description="Polar residues" evidence="13">
    <location>
        <begin position="349"/>
        <end position="360"/>
    </location>
</feature>
<dbReference type="FunFam" id="1.20.1070.10:FF:000040">
    <property type="entry name" value="Coagulation factor 2 (thrombin) receptor"/>
    <property type="match status" value="1"/>
</dbReference>
<evidence type="ECO:0000256" key="12">
    <source>
        <dbReference type="RuleBase" id="RU000688"/>
    </source>
</evidence>
<feature type="transmembrane region" description="Helical" evidence="14">
    <location>
        <begin position="134"/>
        <end position="153"/>
    </location>
</feature>
<feature type="region of interest" description="Disordered" evidence="13">
    <location>
        <begin position="322"/>
        <end position="360"/>
    </location>
</feature>
<keyword evidence="16" id="KW-1185">Reference proteome</keyword>
<evidence type="ECO:0000313" key="17">
    <source>
        <dbReference type="RefSeq" id="XP_032820069.1"/>
    </source>
</evidence>
<feature type="transmembrane region" description="Helical" evidence="14">
    <location>
        <begin position="100"/>
        <end position="122"/>
    </location>
</feature>
<gene>
    <name evidence="17" type="primary">LOC116947897</name>
</gene>
<dbReference type="GO" id="GO:0035025">
    <property type="term" value="P:positive regulation of Rho protein signal transduction"/>
    <property type="evidence" value="ECO:0007669"/>
    <property type="project" value="TreeGrafter"/>
</dbReference>
<evidence type="ECO:0000256" key="7">
    <source>
        <dbReference type="ARBA" id="ARBA00023157"/>
    </source>
</evidence>
<evidence type="ECO:0000256" key="13">
    <source>
        <dbReference type="SAM" id="MobiDB-lite"/>
    </source>
</evidence>
<proteinExistence type="inferred from homology"/>
<dbReference type="PRINTS" id="PR01428">
    <property type="entry name" value="PROTEASEAR"/>
</dbReference>
<dbReference type="PROSITE" id="PS00237">
    <property type="entry name" value="G_PROTEIN_RECEP_F1_1"/>
    <property type="match status" value="1"/>
</dbReference>
<dbReference type="GO" id="GO:0015057">
    <property type="term" value="F:thrombin-activated receptor activity"/>
    <property type="evidence" value="ECO:0007669"/>
    <property type="project" value="InterPro"/>
</dbReference>
<evidence type="ECO:0000256" key="14">
    <source>
        <dbReference type="SAM" id="Phobius"/>
    </source>
</evidence>
<feature type="transmembrane region" description="Helical" evidence="14">
    <location>
        <begin position="59"/>
        <end position="80"/>
    </location>
</feature>
<dbReference type="InterPro" id="IPR017452">
    <property type="entry name" value="GPCR_Rhodpsn_7TM"/>
</dbReference>
<dbReference type="PANTHER" id="PTHR24232:SF53">
    <property type="entry name" value="G-PROTEIN COUPLED RECEPTORS FAMILY 1 PROFILE DOMAIN-CONTAINING PROTEIN"/>
    <property type="match status" value="1"/>
</dbReference>
<feature type="transmembrane region" description="Helical" evidence="14">
    <location>
        <begin position="187"/>
        <end position="217"/>
    </location>
</feature>